<dbReference type="Proteomes" id="UP000322873">
    <property type="component" value="Unassembled WGS sequence"/>
</dbReference>
<dbReference type="PROSITE" id="PS00623">
    <property type="entry name" value="GMC_OXRED_1"/>
    <property type="match status" value="1"/>
</dbReference>
<dbReference type="InterPro" id="IPR000172">
    <property type="entry name" value="GMC_OxRdtase_N"/>
</dbReference>
<comment type="caution">
    <text evidence="8">The sequence shown here is derived from an EMBL/GenBank/DDBJ whole genome shotgun (WGS) entry which is preliminary data.</text>
</comment>
<sequence>MDIPTDSHFDFIVVGGGTGGNTVAGRLAENPNVKILIIEAGPGHNKDIPEIQTPARAFEFRGSQYDWAYKTTMIDREDYTRVEKPNTRGKVLGGSSALNYYTWIRGSKATFDDWEEYGGPTWTWDNCKEYFDKPANYHDDSQLYSPDLAKHGRNGPLDVAISDMVPELEPFRRALSSAWVSKGGILNDEIYDGEMHGLVRCMNTIYQGVRSTSALFLEGKPNITILGHTHAKQILIEDGAATGVTVITPEGDELTIRAKREIIVSSGVFETPKLLMLSGIGPIEGLALHGIDVKVESPHVGKNLLDHPIMPHVFRLKDGLGLEDHLLRAGPQHDGAISAYRKNKSGPLSSGLLELVGLPRIDDYLATSKEYLDAEKANGDIDPFGPGGQPHFEIDFVPMFSDAFQWHIPTPPTGSWLTVIVDLLRPLSRNGDVKLNSTNPLEQANINLNYFSNDLDLVALREGCRFIDDILLHGEGMKDIIGEDYPWPMPRNSDEAMKKMVLERSQTGFRKPSVPRRVSPCDPLQLTPHATDPCGTVRLGRSIAHGAVDHELKLFGVENLRVADASVFPIIPDCRIQNAVYMVAERGADFIKAAHPDIYH</sequence>
<dbReference type="PANTHER" id="PTHR11552:SF147">
    <property type="entry name" value="CHOLINE DEHYDROGENASE, MITOCHONDRIAL"/>
    <property type="match status" value="1"/>
</dbReference>
<dbReference type="SUPFAM" id="SSF51905">
    <property type="entry name" value="FAD/NAD(P)-binding domain"/>
    <property type="match status" value="1"/>
</dbReference>
<dbReference type="InterPro" id="IPR012132">
    <property type="entry name" value="GMC_OxRdtase"/>
</dbReference>
<dbReference type="Gene3D" id="3.30.560.10">
    <property type="entry name" value="Glucose Oxidase, domain 3"/>
    <property type="match status" value="1"/>
</dbReference>
<comment type="cofactor">
    <cofactor evidence="1 5">
        <name>FAD</name>
        <dbReference type="ChEBI" id="CHEBI:57692"/>
    </cofactor>
</comment>
<evidence type="ECO:0000313" key="8">
    <source>
        <dbReference type="EMBL" id="KAA8575100.1"/>
    </source>
</evidence>
<accession>A0A5M9K2G6</accession>
<keyword evidence="3 6" id="KW-0285">Flavoprotein</keyword>
<keyword evidence="9" id="KW-1185">Reference proteome</keyword>
<dbReference type="PANTHER" id="PTHR11552">
    <property type="entry name" value="GLUCOSE-METHANOL-CHOLINE GMC OXIDOREDUCTASE"/>
    <property type="match status" value="1"/>
</dbReference>
<dbReference type="InterPro" id="IPR036188">
    <property type="entry name" value="FAD/NAD-bd_sf"/>
</dbReference>
<gene>
    <name evidence="8" type="ORF">EYC84_004313</name>
</gene>
<evidence type="ECO:0000259" key="7">
    <source>
        <dbReference type="PROSITE" id="PS00623"/>
    </source>
</evidence>
<evidence type="ECO:0000313" key="9">
    <source>
        <dbReference type="Proteomes" id="UP000322873"/>
    </source>
</evidence>
<dbReference type="Pfam" id="PF00732">
    <property type="entry name" value="GMC_oxred_N"/>
    <property type="match status" value="1"/>
</dbReference>
<keyword evidence="4 5" id="KW-0274">FAD</keyword>
<comment type="similarity">
    <text evidence="2 6">Belongs to the GMC oxidoreductase family.</text>
</comment>
<proteinExistence type="inferred from homology"/>
<dbReference type="SUPFAM" id="SSF54373">
    <property type="entry name" value="FAD-linked reductases, C-terminal domain"/>
    <property type="match status" value="1"/>
</dbReference>
<dbReference type="VEuPathDB" id="FungiDB:MFRU_002g02940"/>
<evidence type="ECO:0000256" key="2">
    <source>
        <dbReference type="ARBA" id="ARBA00010790"/>
    </source>
</evidence>
<evidence type="ECO:0000256" key="4">
    <source>
        <dbReference type="ARBA" id="ARBA00022827"/>
    </source>
</evidence>
<evidence type="ECO:0000256" key="5">
    <source>
        <dbReference type="PIRSR" id="PIRSR000137-2"/>
    </source>
</evidence>
<dbReference type="PIRSF" id="PIRSF000137">
    <property type="entry name" value="Alcohol_oxidase"/>
    <property type="match status" value="1"/>
</dbReference>
<dbReference type="GO" id="GO:0016614">
    <property type="term" value="F:oxidoreductase activity, acting on CH-OH group of donors"/>
    <property type="evidence" value="ECO:0007669"/>
    <property type="project" value="InterPro"/>
</dbReference>
<dbReference type="InterPro" id="IPR007867">
    <property type="entry name" value="GMC_OxRtase_C"/>
</dbReference>
<evidence type="ECO:0000256" key="6">
    <source>
        <dbReference type="RuleBase" id="RU003968"/>
    </source>
</evidence>
<dbReference type="AlphaFoldDB" id="A0A5M9K2G6"/>
<dbReference type="GO" id="GO:0050660">
    <property type="term" value="F:flavin adenine dinucleotide binding"/>
    <property type="evidence" value="ECO:0007669"/>
    <property type="project" value="InterPro"/>
</dbReference>
<organism evidence="8 9">
    <name type="scientific">Monilinia fructicola</name>
    <name type="common">Brown rot fungus</name>
    <name type="synonym">Ciboria fructicola</name>
    <dbReference type="NCBI Taxonomy" id="38448"/>
    <lineage>
        <taxon>Eukaryota</taxon>
        <taxon>Fungi</taxon>
        <taxon>Dikarya</taxon>
        <taxon>Ascomycota</taxon>
        <taxon>Pezizomycotina</taxon>
        <taxon>Leotiomycetes</taxon>
        <taxon>Helotiales</taxon>
        <taxon>Sclerotiniaceae</taxon>
        <taxon>Monilinia</taxon>
    </lineage>
</organism>
<dbReference type="Gene3D" id="3.50.50.60">
    <property type="entry name" value="FAD/NAD(P)-binding domain"/>
    <property type="match status" value="1"/>
</dbReference>
<evidence type="ECO:0000256" key="1">
    <source>
        <dbReference type="ARBA" id="ARBA00001974"/>
    </source>
</evidence>
<reference evidence="8 9" key="1">
    <citation type="submission" date="2019-06" db="EMBL/GenBank/DDBJ databases">
        <title>Genome Sequence of the Brown Rot Fungal Pathogen Monilinia fructicola.</title>
        <authorList>
            <person name="De Miccolis Angelini R.M."/>
            <person name="Landi L."/>
            <person name="Abate D."/>
            <person name="Pollastro S."/>
            <person name="Romanazzi G."/>
            <person name="Faretra F."/>
        </authorList>
    </citation>
    <scope>NUCLEOTIDE SEQUENCE [LARGE SCALE GENOMIC DNA]</scope>
    <source>
        <strain evidence="8 9">Mfrc123</strain>
    </source>
</reference>
<name>A0A5M9K2G6_MONFR</name>
<feature type="binding site" evidence="5">
    <location>
        <position position="91"/>
    </location>
    <ligand>
        <name>FAD</name>
        <dbReference type="ChEBI" id="CHEBI:57692"/>
    </ligand>
</feature>
<feature type="domain" description="Glucose-methanol-choline oxidoreductase N-terminal" evidence="7">
    <location>
        <begin position="89"/>
        <end position="112"/>
    </location>
</feature>
<evidence type="ECO:0000256" key="3">
    <source>
        <dbReference type="ARBA" id="ARBA00022630"/>
    </source>
</evidence>
<dbReference type="EMBL" id="VICG01000002">
    <property type="protein sequence ID" value="KAA8575100.1"/>
    <property type="molecule type" value="Genomic_DNA"/>
</dbReference>
<dbReference type="Pfam" id="PF05199">
    <property type="entry name" value="GMC_oxred_C"/>
    <property type="match status" value="1"/>
</dbReference>
<protein>
    <recommendedName>
        <fullName evidence="7">Glucose-methanol-choline oxidoreductase N-terminal domain-containing protein</fullName>
    </recommendedName>
</protein>